<accession>A0ABY7FIA9</accession>
<keyword evidence="1" id="KW-1133">Transmembrane helix</keyword>
<evidence type="ECO:0000313" key="2">
    <source>
        <dbReference type="EMBL" id="WAR21918.1"/>
    </source>
</evidence>
<feature type="non-terminal residue" evidence="2">
    <location>
        <position position="112"/>
    </location>
</feature>
<protein>
    <submittedName>
        <fullName evidence="2">Uncharacterized protein</fullName>
    </submittedName>
</protein>
<organism evidence="2 3">
    <name type="scientific">Mya arenaria</name>
    <name type="common">Soft-shell clam</name>
    <dbReference type="NCBI Taxonomy" id="6604"/>
    <lineage>
        <taxon>Eukaryota</taxon>
        <taxon>Metazoa</taxon>
        <taxon>Spiralia</taxon>
        <taxon>Lophotrochozoa</taxon>
        <taxon>Mollusca</taxon>
        <taxon>Bivalvia</taxon>
        <taxon>Autobranchia</taxon>
        <taxon>Heteroconchia</taxon>
        <taxon>Euheterodonta</taxon>
        <taxon>Imparidentia</taxon>
        <taxon>Neoheterodontei</taxon>
        <taxon>Myida</taxon>
        <taxon>Myoidea</taxon>
        <taxon>Myidae</taxon>
        <taxon>Mya</taxon>
    </lineage>
</organism>
<keyword evidence="1" id="KW-0472">Membrane</keyword>
<keyword evidence="3" id="KW-1185">Reference proteome</keyword>
<evidence type="ECO:0000256" key="1">
    <source>
        <dbReference type="SAM" id="Phobius"/>
    </source>
</evidence>
<proteinExistence type="predicted"/>
<name>A0ABY7FIA9_MYAAR</name>
<reference evidence="2" key="1">
    <citation type="submission" date="2022-11" db="EMBL/GenBank/DDBJ databases">
        <title>Centuries of genome instability and evolution in soft-shell clam transmissible cancer (bioRxiv).</title>
        <authorList>
            <person name="Hart S.F.M."/>
            <person name="Yonemitsu M.A."/>
            <person name="Giersch R.M."/>
            <person name="Beal B.F."/>
            <person name="Arriagada G."/>
            <person name="Davis B.W."/>
            <person name="Ostrander E.A."/>
            <person name="Goff S.P."/>
            <person name="Metzger M.J."/>
        </authorList>
    </citation>
    <scope>NUCLEOTIDE SEQUENCE</scope>
    <source>
        <strain evidence="2">MELC-2E11</strain>
        <tissue evidence="2">Siphon/mantle</tissue>
    </source>
</reference>
<sequence>HALHDTDILSSEDFQRYIQYTACLQFKKMASSKSLMLVLVLVALTLTSAVRRRRACRLDGATGNCVEVVGWRGALKGVALCQIQGGKCMHFERRGPIKCACIEVTPDTVRLY</sequence>
<keyword evidence="1" id="KW-0812">Transmembrane</keyword>
<feature type="transmembrane region" description="Helical" evidence="1">
    <location>
        <begin position="34"/>
        <end position="50"/>
    </location>
</feature>
<evidence type="ECO:0000313" key="3">
    <source>
        <dbReference type="Proteomes" id="UP001164746"/>
    </source>
</evidence>
<dbReference type="Proteomes" id="UP001164746">
    <property type="component" value="Chromosome 12"/>
</dbReference>
<gene>
    <name evidence="2" type="ORF">MAR_015892</name>
</gene>
<dbReference type="EMBL" id="CP111023">
    <property type="protein sequence ID" value="WAR21918.1"/>
    <property type="molecule type" value="Genomic_DNA"/>
</dbReference>